<gene>
    <name evidence="2" type="ORF">Lqui_0620</name>
</gene>
<proteinExistence type="predicted"/>
<feature type="compositionally biased region" description="Basic and acidic residues" evidence="1">
    <location>
        <begin position="41"/>
        <end position="51"/>
    </location>
</feature>
<keyword evidence="3" id="KW-1185">Reference proteome</keyword>
<dbReference type="OrthoDB" id="5654270at2"/>
<feature type="region of interest" description="Disordered" evidence="1">
    <location>
        <begin position="41"/>
        <end position="80"/>
    </location>
</feature>
<dbReference type="AlphaFoldDB" id="A0A0W0Y4W5"/>
<accession>A0A0W0Y4W5</accession>
<dbReference type="Proteomes" id="UP000054618">
    <property type="component" value="Unassembled WGS sequence"/>
</dbReference>
<reference evidence="2 3" key="1">
    <citation type="submission" date="2015-11" db="EMBL/GenBank/DDBJ databases">
        <title>Genomic analysis of 38 Legionella species identifies large and diverse effector repertoires.</title>
        <authorList>
            <person name="Burstein D."/>
            <person name="Amaro F."/>
            <person name="Zusman T."/>
            <person name="Lifshitz Z."/>
            <person name="Cohen O."/>
            <person name="Gilbert J.A."/>
            <person name="Pupko T."/>
            <person name="Shuman H.A."/>
            <person name="Segal G."/>
        </authorList>
    </citation>
    <scope>NUCLEOTIDE SEQUENCE [LARGE SCALE GENOMIC DNA]</scope>
    <source>
        <strain evidence="2 3">CDC#1442-AUS-E</strain>
    </source>
</reference>
<evidence type="ECO:0000313" key="3">
    <source>
        <dbReference type="Proteomes" id="UP000054618"/>
    </source>
</evidence>
<organism evidence="2 3">
    <name type="scientific">Legionella quinlivanii</name>
    <dbReference type="NCBI Taxonomy" id="45073"/>
    <lineage>
        <taxon>Bacteria</taxon>
        <taxon>Pseudomonadati</taxon>
        <taxon>Pseudomonadota</taxon>
        <taxon>Gammaproteobacteria</taxon>
        <taxon>Legionellales</taxon>
        <taxon>Legionellaceae</taxon>
        <taxon>Legionella</taxon>
    </lineage>
</organism>
<protein>
    <submittedName>
        <fullName evidence="2">Uncharacterized protein</fullName>
    </submittedName>
</protein>
<feature type="compositionally biased region" description="Basic and acidic residues" evidence="1">
    <location>
        <begin position="63"/>
        <end position="80"/>
    </location>
</feature>
<evidence type="ECO:0000256" key="1">
    <source>
        <dbReference type="SAM" id="MobiDB-lite"/>
    </source>
</evidence>
<evidence type="ECO:0000313" key="2">
    <source>
        <dbReference type="EMBL" id="KTD51776.1"/>
    </source>
</evidence>
<comment type="caution">
    <text evidence="2">The sequence shown here is derived from an EMBL/GenBank/DDBJ whole genome shotgun (WGS) entry which is preliminary data.</text>
</comment>
<sequence>MSDFKSKLPNLQEITSFASKLFKDVKNSVGEIVDEYKKHREEAEAANKTEETEIVSSKTETVVTKKTEATAAETKKEEKE</sequence>
<dbReference type="EMBL" id="LNYS01000006">
    <property type="protein sequence ID" value="KTD51776.1"/>
    <property type="molecule type" value="Genomic_DNA"/>
</dbReference>
<dbReference type="PATRIC" id="fig|45073.5.peg.653"/>
<name>A0A0W0Y4W5_9GAMM</name>
<dbReference type="RefSeq" id="WP_058506729.1">
    <property type="nucleotide sequence ID" value="NZ_CAAAIK010000027.1"/>
</dbReference>